<dbReference type="PANTHER" id="PTHR12110:SF52">
    <property type="entry name" value="XYLOSE ISOMERASE"/>
    <property type="match status" value="1"/>
</dbReference>
<gene>
    <name evidence="2" type="ORF">KIH39_13170</name>
</gene>
<dbReference type="Gene3D" id="3.20.20.150">
    <property type="entry name" value="Divalent-metal-dependent TIM barrel enzymes"/>
    <property type="match status" value="1"/>
</dbReference>
<reference evidence="2" key="1">
    <citation type="submission" date="2021-05" db="EMBL/GenBank/DDBJ databases">
        <title>Complete genome sequence of the cellulolytic planctomycete Telmatocola sphagniphila SP2T and characterization of the first cellulase from planctomycetes.</title>
        <authorList>
            <person name="Rakitin A.L."/>
            <person name="Beletsky A.V."/>
            <person name="Naumoff D.G."/>
            <person name="Kulichevskaya I.S."/>
            <person name="Mardanov A.V."/>
            <person name="Ravin N.V."/>
            <person name="Dedysh S.N."/>
        </authorList>
    </citation>
    <scope>NUCLEOTIDE SEQUENCE</scope>
    <source>
        <strain evidence="2">SP2T</strain>
    </source>
</reference>
<dbReference type="PANTHER" id="PTHR12110">
    <property type="entry name" value="HYDROXYPYRUVATE ISOMERASE"/>
    <property type="match status" value="1"/>
</dbReference>
<sequence>MFLGYNTNGFSYHQLTDAIEIIAELGYRGIGLTLDVHHLDPFRTTRSEITAVRKILESHNLRCVIETGARFILDRRRKHQPTLLSPVDSERRSEFLRKSIEIAQELNADCVSFWSGTPTEPENREILEQRLIDHCLRLCDYAASRQVKLAFEPEPGMLIDKTAEFEILFHKVNHPSFGLTLDIGHLICLEEPVRDTILRWKDHLWNVHLDDMKRGIHDHLMFGEGEVNFQETFATLKEIHFNYGAYVELSRHAHDAVRTAEKSFRFLSSYLTE</sequence>
<dbReference type="Proteomes" id="UP000676194">
    <property type="component" value="Chromosome"/>
</dbReference>
<keyword evidence="2" id="KW-0413">Isomerase</keyword>
<dbReference type="EMBL" id="CP074694">
    <property type="protein sequence ID" value="QVL29822.1"/>
    <property type="molecule type" value="Genomic_DNA"/>
</dbReference>
<keyword evidence="3" id="KW-1185">Reference proteome</keyword>
<feature type="domain" description="Xylose isomerase-like TIM barrel" evidence="1">
    <location>
        <begin position="20"/>
        <end position="269"/>
    </location>
</feature>
<accession>A0A8E6B230</accession>
<organism evidence="2 3">
    <name type="scientific">Telmatocola sphagniphila</name>
    <dbReference type="NCBI Taxonomy" id="1123043"/>
    <lineage>
        <taxon>Bacteria</taxon>
        <taxon>Pseudomonadati</taxon>
        <taxon>Planctomycetota</taxon>
        <taxon>Planctomycetia</taxon>
        <taxon>Gemmatales</taxon>
        <taxon>Gemmataceae</taxon>
    </lineage>
</organism>
<protein>
    <submittedName>
        <fullName evidence="2">Sugar phosphate isomerase/epimerase</fullName>
    </submittedName>
</protein>
<evidence type="ECO:0000313" key="3">
    <source>
        <dbReference type="Proteomes" id="UP000676194"/>
    </source>
</evidence>
<evidence type="ECO:0000259" key="1">
    <source>
        <dbReference type="Pfam" id="PF01261"/>
    </source>
</evidence>
<dbReference type="GO" id="GO:0016853">
    <property type="term" value="F:isomerase activity"/>
    <property type="evidence" value="ECO:0007669"/>
    <property type="project" value="UniProtKB-KW"/>
</dbReference>
<evidence type="ECO:0000313" key="2">
    <source>
        <dbReference type="EMBL" id="QVL29822.1"/>
    </source>
</evidence>
<dbReference type="Pfam" id="PF01261">
    <property type="entry name" value="AP_endonuc_2"/>
    <property type="match status" value="1"/>
</dbReference>
<dbReference type="KEGG" id="tsph:KIH39_13170"/>
<name>A0A8E6B230_9BACT</name>
<dbReference type="InterPro" id="IPR036237">
    <property type="entry name" value="Xyl_isomerase-like_sf"/>
</dbReference>
<dbReference type="AlphaFoldDB" id="A0A8E6B230"/>
<dbReference type="RefSeq" id="WP_213493704.1">
    <property type="nucleotide sequence ID" value="NZ_CP074694.1"/>
</dbReference>
<dbReference type="InterPro" id="IPR013022">
    <property type="entry name" value="Xyl_isomerase-like_TIM-brl"/>
</dbReference>
<proteinExistence type="predicted"/>
<dbReference type="SUPFAM" id="SSF51658">
    <property type="entry name" value="Xylose isomerase-like"/>
    <property type="match status" value="1"/>
</dbReference>
<dbReference type="InterPro" id="IPR050312">
    <property type="entry name" value="IolE/XylAMocC-like"/>
</dbReference>